<evidence type="ECO:0000313" key="2">
    <source>
        <dbReference type="Proteomes" id="UP000601435"/>
    </source>
</evidence>
<keyword evidence="2" id="KW-1185">Reference proteome</keyword>
<dbReference type="AlphaFoldDB" id="A0A812M6I9"/>
<reference evidence="1" key="1">
    <citation type="submission" date="2021-02" db="EMBL/GenBank/DDBJ databases">
        <authorList>
            <person name="Dougan E. K."/>
            <person name="Rhodes N."/>
            <person name="Thang M."/>
            <person name="Chan C."/>
        </authorList>
    </citation>
    <scope>NUCLEOTIDE SEQUENCE</scope>
</reference>
<dbReference type="Proteomes" id="UP000601435">
    <property type="component" value="Unassembled WGS sequence"/>
</dbReference>
<feature type="non-terminal residue" evidence="1">
    <location>
        <position position="1"/>
    </location>
</feature>
<name>A0A812M6I9_9DINO</name>
<gene>
    <name evidence="1" type="primary">PLCXD2</name>
    <name evidence="1" type="ORF">SNEC2469_LOCUS5870</name>
</gene>
<dbReference type="OrthoDB" id="3098at2759"/>
<protein>
    <submittedName>
        <fullName evidence="1">PLCXD2 protein</fullName>
    </submittedName>
</protein>
<dbReference type="EMBL" id="CAJNJA010010578">
    <property type="protein sequence ID" value="CAE7259491.1"/>
    <property type="molecule type" value="Genomic_DNA"/>
</dbReference>
<evidence type="ECO:0000313" key="1">
    <source>
        <dbReference type="EMBL" id="CAE7259491.1"/>
    </source>
</evidence>
<comment type="caution">
    <text evidence="1">The sequence shown here is derived from an EMBL/GenBank/DDBJ whole genome shotgun (WGS) entry which is preliminary data.</text>
</comment>
<sequence length="118" mass="12969">ADRCFGEFHCLKEWLVERLLEDGQARRCSSGDDGIESCWPHLGEGDLCAEEDSAEDRALRTAKLCGRLTPSLSPDVEAAVKQEVLQLLQRALPREDTGWEAASDVSQRFGQLQAPGLG</sequence>
<organism evidence="1 2">
    <name type="scientific">Symbiodinium necroappetens</name>
    <dbReference type="NCBI Taxonomy" id="1628268"/>
    <lineage>
        <taxon>Eukaryota</taxon>
        <taxon>Sar</taxon>
        <taxon>Alveolata</taxon>
        <taxon>Dinophyceae</taxon>
        <taxon>Suessiales</taxon>
        <taxon>Symbiodiniaceae</taxon>
        <taxon>Symbiodinium</taxon>
    </lineage>
</organism>
<accession>A0A812M6I9</accession>
<proteinExistence type="predicted"/>